<dbReference type="CDD" id="cd00082">
    <property type="entry name" value="HisKA"/>
    <property type="match status" value="1"/>
</dbReference>
<dbReference type="SUPFAM" id="SSF55781">
    <property type="entry name" value="GAF domain-like"/>
    <property type="match status" value="2"/>
</dbReference>
<evidence type="ECO:0000256" key="1">
    <source>
        <dbReference type="ARBA" id="ARBA00000085"/>
    </source>
</evidence>
<dbReference type="Proteomes" id="UP000544110">
    <property type="component" value="Unassembled WGS sequence"/>
</dbReference>
<dbReference type="InterPro" id="IPR036097">
    <property type="entry name" value="HisK_dim/P_sf"/>
</dbReference>
<evidence type="ECO:0000256" key="4">
    <source>
        <dbReference type="ARBA" id="ARBA00022553"/>
    </source>
</evidence>
<feature type="domain" description="Histidine kinase" evidence="8">
    <location>
        <begin position="424"/>
        <end position="660"/>
    </location>
</feature>
<dbReference type="SUPFAM" id="SSF55874">
    <property type="entry name" value="ATPase domain of HSP90 chaperone/DNA topoisomerase II/histidine kinase"/>
    <property type="match status" value="1"/>
</dbReference>
<gene>
    <name evidence="9" type="ORF">BJ989_001040</name>
</gene>
<dbReference type="InterPro" id="IPR003661">
    <property type="entry name" value="HisK_dim/P_dom"/>
</dbReference>
<keyword evidence="10" id="KW-1185">Reference proteome</keyword>
<dbReference type="AlphaFoldDB" id="A0A7Y9RT35"/>
<dbReference type="InterPro" id="IPR036890">
    <property type="entry name" value="HATPase_C_sf"/>
</dbReference>
<organism evidence="9 10">
    <name type="scientific">Nocardioides perillae</name>
    <dbReference type="NCBI Taxonomy" id="1119534"/>
    <lineage>
        <taxon>Bacteria</taxon>
        <taxon>Bacillati</taxon>
        <taxon>Actinomycetota</taxon>
        <taxon>Actinomycetes</taxon>
        <taxon>Propionibacteriales</taxon>
        <taxon>Nocardioidaceae</taxon>
        <taxon>Nocardioides</taxon>
    </lineage>
</organism>
<sequence length="660" mass="70298">MVVHERSGAPVVDPGVVDPGVVDPGVVDPGVADPATADPAESLRSLHRIVGLLNEDHDTATVLQLVVDGVTAAAGFRLAACNLVRGDGSLEVVAVAGSEELRAELLGARWSRAELDADYAVAERWGTLRFVPAGHSTATTAVYVSDHPVLDRPDAWQRDDMLFAPLCSPTGEVLGVLSVDLPLDGVRPGPERRELLEVYATHAGIALNHAQQRERLRERLRLERATRAVLEQSSRLDTAKVVDRSADLITDALGCEVVWLQVFDDEEAGPGRRAVGSRHGSRLAGVDLAALVPADGSELAVLTERTARRSWVQGTWAFVGDDRTAAVPGVPDEVRHRVLQAIEPLGGDAVVVVPVGAGADCLGCLVLMRRRDDPAWTTAELQSARQLGRDVGRAVAHARLFERESRLRTDLEDLDRYKSALIGTICHELRTPLTSISGHAQLVDELLEREAPRSREALERNVARMVTLVDDLLVLAQVGDPRQEVVPQPVDLLRTLHDALDPVQVTADARRVTVEAPAAPPAVGAGVTATGAPGGDGTAYVVAGDPVELERALVNLVGNAVKYSDDGGRVTLSLARREGPDGPVVVFTCTDRGIGIAPADQEQLFTEFFRSGDPAARARPGTGLGLAIVARIAERHGGRVSVRSRLGEGSTFELELPAAP</sequence>
<keyword evidence="5" id="KW-0808">Transferase</keyword>
<dbReference type="SMART" id="SM00387">
    <property type="entry name" value="HATPase_c"/>
    <property type="match status" value="1"/>
</dbReference>
<evidence type="ECO:0000256" key="6">
    <source>
        <dbReference type="ARBA" id="ARBA00022777"/>
    </source>
</evidence>
<comment type="caution">
    <text evidence="9">The sequence shown here is derived from an EMBL/GenBank/DDBJ whole genome shotgun (WGS) entry which is preliminary data.</text>
</comment>
<keyword evidence="4" id="KW-0597">Phosphoprotein</keyword>
<evidence type="ECO:0000259" key="8">
    <source>
        <dbReference type="PROSITE" id="PS50109"/>
    </source>
</evidence>
<keyword evidence="7" id="KW-0902">Two-component regulatory system</keyword>
<dbReference type="RefSeq" id="WP_179517301.1">
    <property type="nucleotide sequence ID" value="NZ_JACCAC010000001.1"/>
</dbReference>
<dbReference type="Pfam" id="PF02518">
    <property type="entry name" value="HATPase_c"/>
    <property type="match status" value="1"/>
</dbReference>
<protein>
    <recommendedName>
        <fullName evidence="3">histidine kinase</fullName>
        <ecNumber evidence="3">2.7.13.3</ecNumber>
    </recommendedName>
</protein>
<dbReference type="Pfam" id="PF00512">
    <property type="entry name" value="HisKA"/>
    <property type="match status" value="1"/>
</dbReference>
<dbReference type="EC" id="2.7.13.3" evidence="3"/>
<name>A0A7Y9RT35_9ACTN</name>
<evidence type="ECO:0000313" key="9">
    <source>
        <dbReference type="EMBL" id="NYG54736.1"/>
    </source>
</evidence>
<comment type="subcellular location">
    <subcellularLocation>
        <location evidence="2">Cell membrane</location>
    </subcellularLocation>
</comment>
<reference evidence="9 10" key="1">
    <citation type="submission" date="2020-07" db="EMBL/GenBank/DDBJ databases">
        <title>Sequencing the genomes of 1000 actinobacteria strains.</title>
        <authorList>
            <person name="Klenk H.-P."/>
        </authorList>
    </citation>
    <scope>NUCLEOTIDE SEQUENCE [LARGE SCALE GENOMIC DNA]</scope>
    <source>
        <strain evidence="9 10">DSM 24552</strain>
    </source>
</reference>
<dbReference type="InterPro" id="IPR004358">
    <property type="entry name" value="Sig_transdc_His_kin-like_C"/>
</dbReference>
<keyword evidence="6 9" id="KW-0418">Kinase</keyword>
<proteinExistence type="predicted"/>
<dbReference type="PROSITE" id="PS50109">
    <property type="entry name" value="HIS_KIN"/>
    <property type="match status" value="1"/>
</dbReference>
<dbReference type="PANTHER" id="PTHR43711">
    <property type="entry name" value="TWO-COMPONENT HISTIDINE KINASE"/>
    <property type="match status" value="1"/>
</dbReference>
<dbReference type="SMART" id="SM00388">
    <property type="entry name" value="HisKA"/>
    <property type="match status" value="1"/>
</dbReference>
<evidence type="ECO:0000313" key="10">
    <source>
        <dbReference type="Proteomes" id="UP000544110"/>
    </source>
</evidence>
<dbReference type="InterPro" id="IPR003594">
    <property type="entry name" value="HATPase_dom"/>
</dbReference>
<dbReference type="SMART" id="SM00065">
    <property type="entry name" value="GAF"/>
    <property type="match status" value="2"/>
</dbReference>
<dbReference type="InterPro" id="IPR003018">
    <property type="entry name" value="GAF"/>
</dbReference>
<evidence type="ECO:0000256" key="7">
    <source>
        <dbReference type="ARBA" id="ARBA00023012"/>
    </source>
</evidence>
<dbReference type="PRINTS" id="PR00344">
    <property type="entry name" value="BCTRLSENSOR"/>
</dbReference>
<accession>A0A7Y9RT35</accession>
<dbReference type="SUPFAM" id="SSF47384">
    <property type="entry name" value="Homodimeric domain of signal transducing histidine kinase"/>
    <property type="match status" value="1"/>
</dbReference>
<dbReference type="InterPro" id="IPR029016">
    <property type="entry name" value="GAF-like_dom_sf"/>
</dbReference>
<dbReference type="Gene3D" id="3.30.565.10">
    <property type="entry name" value="Histidine kinase-like ATPase, C-terminal domain"/>
    <property type="match status" value="1"/>
</dbReference>
<dbReference type="CDD" id="cd00075">
    <property type="entry name" value="HATPase"/>
    <property type="match status" value="1"/>
</dbReference>
<dbReference type="InterPro" id="IPR050736">
    <property type="entry name" value="Sensor_HK_Regulatory"/>
</dbReference>
<dbReference type="EMBL" id="JACCAC010000001">
    <property type="protein sequence ID" value="NYG54736.1"/>
    <property type="molecule type" value="Genomic_DNA"/>
</dbReference>
<dbReference type="InterPro" id="IPR005467">
    <property type="entry name" value="His_kinase_dom"/>
</dbReference>
<dbReference type="GO" id="GO:0000155">
    <property type="term" value="F:phosphorelay sensor kinase activity"/>
    <property type="evidence" value="ECO:0007669"/>
    <property type="project" value="InterPro"/>
</dbReference>
<dbReference type="PANTHER" id="PTHR43711:SF1">
    <property type="entry name" value="HISTIDINE KINASE 1"/>
    <property type="match status" value="1"/>
</dbReference>
<evidence type="ECO:0000256" key="2">
    <source>
        <dbReference type="ARBA" id="ARBA00004236"/>
    </source>
</evidence>
<evidence type="ECO:0000256" key="5">
    <source>
        <dbReference type="ARBA" id="ARBA00022679"/>
    </source>
</evidence>
<dbReference type="GO" id="GO:0005886">
    <property type="term" value="C:plasma membrane"/>
    <property type="evidence" value="ECO:0007669"/>
    <property type="project" value="UniProtKB-SubCell"/>
</dbReference>
<dbReference type="Gene3D" id="1.10.287.130">
    <property type="match status" value="1"/>
</dbReference>
<evidence type="ECO:0000256" key="3">
    <source>
        <dbReference type="ARBA" id="ARBA00012438"/>
    </source>
</evidence>
<dbReference type="Gene3D" id="3.30.450.40">
    <property type="match status" value="2"/>
</dbReference>
<comment type="catalytic activity">
    <reaction evidence="1">
        <text>ATP + protein L-histidine = ADP + protein N-phospho-L-histidine.</text>
        <dbReference type="EC" id="2.7.13.3"/>
    </reaction>
</comment>